<accession>A0A941IML1</accession>
<gene>
    <name evidence="6" type="ORF">KDK95_33180</name>
</gene>
<evidence type="ECO:0000313" key="6">
    <source>
        <dbReference type="EMBL" id="MBR7831207.1"/>
    </source>
</evidence>
<dbReference type="InterPro" id="IPR020458">
    <property type="entry name" value="Znf_DskA_TraR_CS"/>
</dbReference>
<dbReference type="PROSITE" id="PS51128">
    <property type="entry name" value="ZF_DKSA_2"/>
    <property type="match status" value="1"/>
</dbReference>
<feature type="domain" description="Zinc finger DksA/TraR C4-type" evidence="5">
    <location>
        <begin position="117"/>
        <end position="148"/>
    </location>
</feature>
<dbReference type="PANTHER" id="PTHR33823:SF2">
    <property type="entry name" value="RNA POLYMERASE-BINDING TRANSCRIPTION FACTOR DKSA"/>
    <property type="match status" value="1"/>
</dbReference>
<dbReference type="Proteomes" id="UP000676325">
    <property type="component" value="Unassembled WGS sequence"/>
</dbReference>
<evidence type="ECO:0000256" key="2">
    <source>
        <dbReference type="ARBA" id="ARBA00022771"/>
    </source>
</evidence>
<protein>
    <submittedName>
        <fullName evidence="6">TraR/DksA C4-type zinc finger protein</fullName>
    </submittedName>
</protein>
<reference evidence="6" key="1">
    <citation type="submission" date="2021-04" db="EMBL/GenBank/DDBJ databases">
        <title>Genome based classification of Actinospica acidithermotolerans sp. nov., an actinobacterium isolated from an Indonesian hot spring.</title>
        <authorList>
            <person name="Kusuma A.B."/>
            <person name="Putra K.E."/>
            <person name="Nafisah S."/>
            <person name="Loh J."/>
            <person name="Nouioui I."/>
            <person name="Goodfellow M."/>
        </authorList>
    </citation>
    <scope>NUCLEOTIDE SEQUENCE</scope>
    <source>
        <strain evidence="6">MGRD01-02</strain>
    </source>
</reference>
<feature type="zinc finger region" description="dksA C4-type" evidence="4">
    <location>
        <begin position="122"/>
        <end position="146"/>
    </location>
</feature>
<evidence type="ECO:0000256" key="3">
    <source>
        <dbReference type="ARBA" id="ARBA00022833"/>
    </source>
</evidence>
<evidence type="ECO:0000313" key="7">
    <source>
        <dbReference type="Proteomes" id="UP000676325"/>
    </source>
</evidence>
<dbReference type="GO" id="GO:0008270">
    <property type="term" value="F:zinc ion binding"/>
    <property type="evidence" value="ECO:0007669"/>
    <property type="project" value="UniProtKB-KW"/>
</dbReference>
<dbReference type="Pfam" id="PF01258">
    <property type="entry name" value="zf-dskA_traR"/>
    <property type="match status" value="1"/>
</dbReference>
<keyword evidence="3" id="KW-0862">Zinc</keyword>
<evidence type="ECO:0000256" key="4">
    <source>
        <dbReference type="PROSITE-ProRule" id="PRU00510"/>
    </source>
</evidence>
<dbReference type="InterPro" id="IPR000962">
    <property type="entry name" value="Znf_DskA_TraR"/>
</dbReference>
<sequence length="153" mass="16531">MIELMRRRAHGRESAQAGICAGGNLRRRWGAVGFMGDSSELQARLVEARARTVAQVAALSSEFDGLVEANALVATDDEHDPEGSSTAFERAHVASLLDAAREHVADFDRALERLAAGEYGRCEVCGAPIPAERLEIRPATSVCVRCAENPRTR</sequence>
<evidence type="ECO:0000256" key="1">
    <source>
        <dbReference type="ARBA" id="ARBA00022723"/>
    </source>
</evidence>
<dbReference type="AlphaFoldDB" id="A0A941IML1"/>
<dbReference type="PROSITE" id="PS01102">
    <property type="entry name" value="ZF_DKSA_1"/>
    <property type="match status" value="1"/>
</dbReference>
<dbReference type="PANTHER" id="PTHR33823">
    <property type="entry name" value="RNA POLYMERASE-BINDING TRANSCRIPTION FACTOR DKSA-RELATED"/>
    <property type="match status" value="1"/>
</dbReference>
<organism evidence="6 7">
    <name type="scientific">Actinospica acidithermotolerans</name>
    <dbReference type="NCBI Taxonomy" id="2828514"/>
    <lineage>
        <taxon>Bacteria</taxon>
        <taxon>Bacillati</taxon>
        <taxon>Actinomycetota</taxon>
        <taxon>Actinomycetes</taxon>
        <taxon>Catenulisporales</taxon>
        <taxon>Actinospicaceae</taxon>
        <taxon>Actinospica</taxon>
    </lineage>
</organism>
<proteinExistence type="predicted"/>
<keyword evidence="7" id="KW-1185">Reference proteome</keyword>
<dbReference type="Gene3D" id="1.20.120.910">
    <property type="entry name" value="DksA, coiled-coil domain"/>
    <property type="match status" value="1"/>
</dbReference>
<comment type="caution">
    <text evidence="6">The sequence shown here is derived from an EMBL/GenBank/DDBJ whole genome shotgun (WGS) entry which is preliminary data.</text>
</comment>
<evidence type="ECO:0000259" key="5">
    <source>
        <dbReference type="Pfam" id="PF01258"/>
    </source>
</evidence>
<keyword evidence="1" id="KW-0479">Metal-binding</keyword>
<keyword evidence="2" id="KW-0863">Zinc-finger</keyword>
<dbReference type="SUPFAM" id="SSF57716">
    <property type="entry name" value="Glucocorticoid receptor-like (DNA-binding domain)"/>
    <property type="match status" value="1"/>
</dbReference>
<name>A0A941IML1_9ACTN</name>
<dbReference type="EMBL" id="JAGSOH010000196">
    <property type="protein sequence ID" value="MBR7831207.1"/>
    <property type="molecule type" value="Genomic_DNA"/>
</dbReference>